<sequence>MYLIPSDSPFWVQSSKILRPTILLISLLVGVHFIKPPLNYAQQHSNSQAHATALSLARARSLLQAGKVEEALASLREIRLGTSSDSDVHLLTGICLAMMAQPIESSTELNEAIALRPKYAPTYMSAGLAFASLNNLEMALDHLSTALRLDPDLPNLRFNYALVLSRAGNYAESEKQLDIELGSKTRRTPVSLDFWRLKARDAYSQKKWQDALYSYTRVRELEPDSAEAYSAIGECLYSLNQPERSMAALQRSIVLEPDNETTHVLLGKIYQSQGRDEEAIAEFEIAMRLVPDDREVIFRLSRLYTKTGNMAAASNLQKQLKTSFAESNVQSINEQKATVLNNTGIELERKGYRLEALEHYDQAAKTDTTNLVFARNAALLLCKIGRTQEAIERLKEILAIDPDDAKTIQILTVANEIAAGNLSEKETLPESQR</sequence>
<dbReference type="Pfam" id="PF12895">
    <property type="entry name" value="ANAPC3"/>
    <property type="match status" value="1"/>
</dbReference>
<dbReference type="PROSITE" id="PS50005">
    <property type="entry name" value="TPR"/>
    <property type="match status" value="3"/>
</dbReference>
<comment type="caution">
    <text evidence="2">The sequence shown here is derived from an EMBL/GenBank/DDBJ whole genome shotgun (WGS) entry which is preliminary data.</text>
</comment>
<evidence type="ECO:0000313" key="2">
    <source>
        <dbReference type="EMBL" id="RZU29710.1"/>
    </source>
</evidence>
<accession>A0A4Q7XZ95</accession>
<proteinExistence type="predicted"/>
<feature type="repeat" description="TPR" evidence="1">
    <location>
        <begin position="120"/>
        <end position="153"/>
    </location>
</feature>
<feature type="repeat" description="TPR" evidence="1">
    <location>
        <begin position="260"/>
        <end position="293"/>
    </location>
</feature>
<keyword evidence="3" id="KW-1185">Reference proteome</keyword>
<dbReference type="Pfam" id="PF13432">
    <property type="entry name" value="TPR_16"/>
    <property type="match status" value="1"/>
</dbReference>
<dbReference type="EMBL" id="SHKW01000007">
    <property type="protein sequence ID" value="RZU29710.1"/>
    <property type="molecule type" value="Genomic_DNA"/>
</dbReference>
<evidence type="ECO:0000256" key="1">
    <source>
        <dbReference type="PROSITE-ProRule" id="PRU00339"/>
    </source>
</evidence>
<evidence type="ECO:0000313" key="3">
    <source>
        <dbReference type="Proteomes" id="UP000292958"/>
    </source>
</evidence>
<dbReference type="PANTHER" id="PTHR12558:SF13">
    <property type="entry name" value="CELL DIVISION CYCLE PROTEIN 27 HOMOLOG"/>
    <property type="match status" value="1"/>
</dbReference>
<dbReference type="PANTHER" id="PTHR12558">
    <property type="entry name" value="CELL DIVISION CYCLE 16,23,27"/>
    <property type="match status" value="1"/>
</dbReference>
<reference evidence="2 3" key="1">
    <citation type="submission" date="2019-02" db="EMBL/GenBank/DDBJ databases">
        <title>Genomic Encyclopedia of Archaeal and Bacterial Type Strains, Phase II (KMG-II): from individual species to whole genera.</title>
        <authorList>
            <person name="Goeker M."/>
        </authorList>
    </citation>
    <scope>NUCLEOTIDE SEQUENCE [LARGE SCALE GENOMIC DNA]</scope>
    <source>
        <strain evidence="2 3">DSM 18101</strain>
    </source>
</reference>
<feature type="repeat" description="TPR" evidence="1">
    <location>
        <begin position="226"/>
        <end position="259"/>
    </location>
</feature>
<dbReference type="SMART" id="SM00028">
    <property type="entry name" value="TPR"/>
    <property type="match status" value="7"/>
</dbReference>
<dbReference type="InterPro" id="IPR019734">
    <property type="entry name" value="TPR_rpt"/>
</dbReference>
<dbReference type="InterPro" id="IPR011990">
    <property type="entry name" value="TPR-like_helical_dom_sf"/>
</dbReference>
<keyword evidence="1" id="KW-0802">TPR repeat</keyword>
<name>A0A4Q7XZ95_9BACT</name>
<organism evidence="2 3">
    <name type="scientific">Edaphobacter modestus</name>
    <dbReference type="NCBI Taxonomy" id="388466"/>
    <lineage>
        <taxon>Bacteria</taxon>
        <taxon>Pseudomonadati</taxon>
        <taxon>Acidobacteriota</taxon>
        <taxon>Terriglobia</taxon>
        <taxon>Terriglobales</taxon>
        <taxon>Acidobacteriaceae</taxon>
        <taxon>Edaphobacter</taxon>
    </lineage>
</organism>
<dbReference type="AlphaFoldDB" id="A0A4Q7XZ95"/>
<protein>
    <submittedName>
        <fullName evidence="2">Tfp pilus assembly protein PilF</fullName>
    </submittedName>
</protein>
<dbReference type="Pfam" id="PF14559">
    <property type="entry name" value="TPR_19"/>
    <property type="match status" value="1"/>
</dbReference>
<dbReference type="Proteomes" id="UP000292958">
    <property type="component" value="Unassembled WGS sequence"/>
</dbReference>
<gene>
    <name evidence="2" type="ORF">BDD14_6318</name>
</gene>
<dbReference type="OrthoDB" id="112534at2"/>
<dbReference type="SUPFAM" id="SSF48452">
    <property type="entry name" value="TPR-like"/>
    <property type="match status" value="2"/>
</dbReference>
<dbReference type="RefSeq" id="WP_130424986.1">
    <property type="nucleotide sequence ID" value="NZ_SHKW01000007.1"/>
</dbReference>
<dbReference type="Gene3D" id="1.25.40.10">
    <property type="entry name" value="Tetratricopeptide repeat domain"/>
    <property type="match status" value="3"/>
</dbReference>